<dbReference type="Proteomes" id="UP000231658">
    <property type="component" value="Unassembled WGS sequence"/>
</dbReference>
<dbReference type="RefSeq" id="WP_165602689.1">
    <property type="nucleotide sequence ID" value="NZ_FLYE01000047.1"/>
</dbReference>
<evidence type="ECO:0000313" key="1">
    <source>
        <dbReference type="EMBL" id="SCA58052.1"/>
    </source>
</evidence>
<proteinExistence type="predicted"/>
<accession>A0A1C3RL66</accession>
<evidence type="ECO:0000313" key="2">
    <source>
        <dbReference type="Proteomes" id="UP000231658"/>
    </source>
</evidence>
<gene>
    <name evidence="1" type="ORF">MTBPR1_80106</name>
</gene>
<reference evidence="1 2" key="1">
    <citation type="submission" date="2016-07" db="EMBL/GenBank/DDBJ databases">
        <authorList>
            <person name="Lefevre C.T."/>
        </authorList>
    </citation>
    <scope>NUCLEOTIDE SEQUENCE [LARGE SCALE GENOMIC DNA]</scope>
    <source>
        <strain evidence="1">PR1</strain>
    </source>
</reference>
<sequence>MLEKIKCGDGEHCLRCKFYETLTKIGKLAGFSKNQKDRCDWFSEKDKTSTQ</sequence>
<keyword evidence="2" id="KW-1185">Reference proteome</keyword>
<organism evidence="1 2">
    <name type="scientific">Candidatus Terasakiella magnetica</name>
    <dbReference type="NCBI Taxonomy" id="1867952"/>
    <lineage>
        <taxon>Bacteria</taxon>
        <taxon>Pseudomonadati</taxon>
        <taxon>Pseudomonadota</taxon>
        <taxon>Alphaproteobacteria</taxon>
        <taxon>Rhodospirillales</taxon>
        <taxon>Terasakiellaceae</taxon>
        <taxon>Terasakiella</taxon>
    </lineage>
</organism>
<dbReference type="EMBL" id="FLYE01000047">
    <property type="protein sequence ID" value="SCA58052.1"/>
    <property type="molecule type" value="Genomic_DNA"/>
</dbReference>
<protein>
    <submittedName>
        <fullName evidence="1">Uncharacterized protein</fullName>
    </submittedName>
</protein>
<dbReference type="AlphaFoldDB" id="A0A1C3RL66"/>
<name>A0A1C3RL66_9PROT</name>